<dbReference type="AlphaFoldDB" id="A0A6J4Q073"/>
<gene>
    <name evidence="1" type="ORF">AVDCRST_MAG55-2629</name>
</gene>
<proteinExistence type="predicted"/>
<dbReference type="EMBL" id="CADCUZ010000129">
    <property type="protein sequence ID" value="CAA9430583.1"/>
    <property type="molecule type" value="Genomic_DNA"/>
</dbReference>
<organism evidence="1">
    <name type="scientific">uncultured Rubrobacteraceae bacterium</name>
    <dbReference type="NCBI Taxonomy" id="349277"/>
    <lineage>
        <taxon>Bacteria</taxon>
        <taxon>Bacillati</taxon>
        <taxon>Actinomycetota</taxon>
        <taxon>Rubrobacteria</taxon>
        <taxon>Rubrobacterales</taxon>
        <taxon>Rubrobacteraceae</taxon>
        <taxon>environmental samples</taxon>
    </lineage>
</organism>
<sequence length="85" mass="9678">MRFAGGASTLPTNGAIGYDEQVSLRVAILQEIGEDDPNEEQLFRDFWKDETQRDVVLESLKADREVRARRAASGVVLYNDREQYT</sequence>
<evidence type="ECO:0000313" key="1">
    <source>
        <dbReference type="EMBL" id="CAA9430583.1"/>
    </source>
</evidence>
<protein>
    <submittedName>
        <fullName evidence="1">Uncharacterized protein</fullName>
    </submittedName>
</protein>
<accession>A0A6J4Q073</accession>
<name>A0A6J4Q073_9ACTN</name>
<reference evidence="1" key="1">
    <citation type="submission" date="2020-02" db="EMBL/GenBank/DDBJ databases">
        <authorList>
            <person name="Meier V. D."/>
        </authorList>
    </citation>
    <scope>NUCLEOTIDE SEQUENCE</scope>
    <source>
        <strain evidence="1">AVDCRST_MAG55</strain>
    </source>
</reference>